<feature type="compositionally biased region" description="Acidic residues" evidence="1">
    <location>
        <begin position="433"/>
        <end position="454"/>
    </location>
</feature>
<comment type="caution">
    <text evidence="3">The sequence shown here is derived from an EMBL/GenBank/DDBJ whole genome shotgun (WGS) entry which is preliminary data.</text>
</comment>
<evidence type="ECO:0000259" key="2">
    <source>
        <dbReference type="PROSITE" id="PS50211"/>
    </source>
</evidence>
<dbReference type="Pfam" id="PF02141">
    <property type="entry name" value="DENN"/>
    <property type="match status" value="1"/>
</dbReference>
<sequence>MLNFHQPHAQLFDYILRVEQKDGSFERDILYQKTEKLPDAITNIGMFCFPYKTPKKGITSHFSFSFTDVGKNTSYVFVSVNLSVAFCIVSHFYHPKFLTHVITQISKMKPEEYNNSINRLLEMDLKHESNDWYFESYPTICLSSEQGVIKNLTPSSELLRLYQFLLTKLPIPYILSTIVAMTLDCKIIVVSSDLSKIGETIFALLALVYPLPWPGTFIPILPSAITATLEAPFAYIIGIHSSEAEILLSLDRYFVVNIDAHYATSVGMDDFPPNIMNLITTKSEKIKNLLNQYSPLFPFARFQKKIRSFIRDFFGVAFDVNSDIMANVVSSYNLWKSDPSDNFSAILSQSQLFDNLITLIDYEPNEQVIHAFWPNEQIVVKQVKIEAVPPSPKEDKKHIRRDSGGLPYNKKKSIDAQQAAEILGYDNKPVNQDVDDILPEVDNDDNLDSSDDEEINNKADTKTTQKPSINNSNKVESDRSADESTSENSNSNSLITSDENKKNSQSTTALKRVRRHHRNPIDRNSASPHINPLVQNESENDEYGSSSSSHRRRHRPNSIEKRSHHHSKHRTMAAIDGNPGTLINIPPLPIAKVSPTKSSNSSRTESNPRNHDFSNLKYNNNSFTTESDGEFHFEPRARSNNQAPIPIPIPRRKVHSKQFTSSKGKVNHKSKENDDDDDDYKSDNSADIDEILQPKIKRTTDKNRPNSLPLKHIHDNNNSDDDNTDNNTNNNENNKKMNNNTDLSPPNDVSDEGKLNTGNVENDKYEIPIIMPKRRTSYKPSINKVSISSDINNNDDINGQLQIRKATTPRPSVGHRQSINPRGRLVSLPIGQKKLRGSTSQTLNGTVSPIQCSPIVFTSSSDNSDEW</sequence>
<feature type="compositionally biased region" description="Basic and acidic residues" evidence="1">
    <location>
        <begin position="392"/>
        <end position="403"/>
    </location>
</feature>
<feature type="compositionally biased region" description="Polar residues" evidence="1">
    <location>
        <begin position="522"/>
        <end position="537"/>
    </location>
</feature>
<feature type="compositionally biased region" description="Polar residues" evidence="1">
    <location>
        <begin position="595"/>
        <end position="605"/>
    </location>
</feature>
<feature type="region of interest" description="Disordered" evidence="1">
    <location>
        <begin position="423"/>
        <end position="760"/>
    </location>
</feature>
<feature type="compositionally biased region" description="Polar residues" evidence="1">
    <location>
        <begin position="464"/>
        <end position="474"/>
    </location>
</feature>
<dbReference type="AlphaFoldDB" id="A0A1J4KNY6"/>
<dbReference type="PANTHER" id="PTHR13196:SF14">
    <property type="entry name" value="UDENN DOMAIN-CONTAINING PROTEIN"/>
    <property type="match status" value="1"/>
</dbReference>
<evidence type="ECO:0000313" key="4">
    <source>
        <dbReference type="Proteomes" id="UP000179807"/>
    </source>
</evidence>
<name>A0A1J4KNY6_9EUKA</name>
<dbReference type="GO" id="GO:0032456">
    <property type="term" value="P:endocytic recycling"/>
    <property type="evidence" value="ECO:0007669"/>
    <property type="project" value="TreeGrafter"/>
</dbReference>
<feature type="compositionally biased region" description="Low complexity" evidence="1">
    <location>
        <begin position="725"/>
        <end position="742"/>
    </location>
</feature>
<dbReference type="Gene3D" id="3.30.450.200">
    <property type="match status" value="1"/>
</dbReference>
<feature type="compositionally biased region" description="Polar residues" evidence="1">
    <location>
        <begin position="616"/>
        <end position="626"/>
    </location>
</feature>
<dbReference type="InterPro" id="IPR037516">
    <property type="entry name" value="Tripartite_DENN"/>
</dbReference>
<feature type="region of interest" description="Disordered" evidence="1">
    <location>
        <begin position="389"/>
        <end position="411"/>
    </location>
</feature>
<dbReference type="InterPro" id="IPR043153">
    <property type="entry name" value="DENN_C"/>
</dbReference>
<dbReference type="GO" id="GO:0005829">
    <property type="term" value="C:cytosol"/>
    <property type="evidence" value="ECO:0007669"/>
    <property type="project" value="TreeGrafter"/>
</dbReference>
<feature type="compositionally biased region" description="Basic residues" evidence="1">
    <location>
        <begin position="549"/>
        <end position="571"/>
    </location>
</feature>
<proteinExistence type="predicted"/>
<feature type="compositionally biased region" description="Acidic residues" evidence="1">
    <location>
        <begin position="673"/>
        <end position="690"/>
    </location>
</feature>
<dbReference type="Gene3D" id="3.40.50.11500">
    <property type="match status" value="1"/>
</dbReference>
<dbReference type="EMBL" id="MLAK01000594">
    <property type="protein sequence ID" value="OHT11133.1"/>
    <property type="molecule type" value="Genomic_DNA"/>
</dbReference>
<dbReference type="GeneID" id="94826389"/>
<evidence type="ECO:0000256" key="1">
    <source>
        <dbReference type="SAM" id="MobiDB-lite"/>
    </source>
</evidence>
<gene>
    <name evidence="3" type="ORF">TRFO_04097</name>
</gene>
<organism evidence="3 4">
    <name type="scientific">Tritrichomonas foetus</name>
    <dbReference type="NCBI Taxonomy" id="1144522"/>
    <lineage>
        <taxon>Eukaryota</taxon>
        <taxon>Metamonada</taxon>
        <taxon>Parabasalia</taxon>
        <taxon>Tritrichomonadida</taxon>
        <taxon>Tritrichomonadidae</taxon>
        <taxon>Tritrichomonas</taxon>
    </lineage>
</organism>
<dbReference type="GO" id="GO:0005085">
    <property type="term" value="F:guanyl-nucleotide exchange factor activity"/>
    <property type="evidence" value="ECO:0007669"/>
    <property type="project" value="InterPro"/>
</dbReference>
<keyword evidence="4" id="KW-1185">Reference proteome</keyword>
<dbReference type="InterPro" id="IPR001194">
    <property type="entry name" value="cDENN_dom"/>
</dbReference>
<dbReference type="SMART" id="SM00799">
    <property type="entry name" value="DENN"/>
    <property type="match status" value="1"/>
</dbReference>
<dbReference type="RefSeq" id="XP_068364269.1">
    <property type="nucleotide sequence ID" value="XM_068491685.1"/>
</dbReference>
<dbReference type="PANTHER" id="PTHR13196">
    <property type="entry name" value="DENN DOMAIN-CONTAINING"/>
    <property type="match status" value="1"/>
</dbReference>
<accession>A0A1J4KNY6</accession>
<dbReference type="OrthoDB" id="206724at2759"/>
<dbReference type="GO" id="GO:1901981">
    <property type="term" value="F:phosphatidylinositol phosphate binding"/>
    <property type="evidence" value="ECO:0007669"/>
    <property type="project" value="TreeGrafter"/>
</dbReference>
<feature type="domain" description="UDENN" evidence="2">
    <location>
        <begin position="11"/>
        <end position="398"/>
    </location>
</feature>
<protein>
    <recommendedName>
        <fullName evidence="2">UDENN domain-containing protein</fullName>
    </recommendedName>
</protein>
<evidence type="ECO:0000313" key="3">
    <source>
        <dbReference type="EMBL" id="OHT11133.1"/>
    </source>
</evidence>
<dbReference type="Proteomes" id="UP000179807">
    <property type="component" value="Unassembled WGS sequence"/>
</dbReference>
<dbReference type="VEuPathDB" id="TrichDB:TRFO_04097"/>
<dbReference type="PROSITE" id="PS50211">
    <property type="entry name" value="DENN"/>
    <property type="match status" value="1"/>
</dbReference>
<dbReference type="GO" id="GO:0006897">
    <property type="term" value="P:endocytosis"/>
    <property type="evidence" value="ECO:0007669"/>
    <property type="project" value="TreeGrafter"/>
</dbReference>
<dbReference type="InterPro" id="IPR040032">
    <property type="entry name" value="DENND1A/B/C"/>
</dbReference>
<reference evidence="3" key="1">
    <citation type="submission" date="2016-10" db="EMBL/GenBank/DDBJ databases">
        <authorList>
            <person name="Benchimol M."/>
            <person name="Almeida L.G."/>
            <person name="Vasconcelos A.T."/>
            <person name="Perreira-Neves A."/>
            <person name="Rosa I.A."/>
            <person name="Tasca T."/>
            <person name="Bogo M.R."/>
            <person name="de Souza W."/>
        </authorList>
    </citation>
    <scope>NUCLEOTIDE SEQUENCE [LARGE SCALE GENOMIC DNA]</scope>
    <source>
        <strain evidence="3">K</strain>
    </source>
</reference>